<evidence type="ECO:0000313" key="13">
    <source>
        <dbReference type="Proteomes" id="UP001229716"/>
    </source>
</evidence>
<dbReference type="NCBIfam" id="NF003717">
    <property type="entry name" value="PRK05327.1"/>
    <property type="match status" value="1"/>
</dbReference>
<evidence type="ECO:0000259" key="11">
    <source>
        <dbReference type="SMART" id="SM01390"/>
    </source>
</evidence>
<dbReference type="NCBIfam" id="TIGR01017">
    <property type="entry name" value="rpsD_bact"/>
    <property type="match status" value="1"/>
</dbReference>
<evidence type="ECO:0000256" key="4">
    <source>
        <dbReference type="ARBA" id="ARBA00022980"/>
    </source>
</evidence>
<dbReference type="SMART" id="SM01390">
    <property type="entry name" value="Ribosomal_S4"/>
    <property type="match status" value="1"/>
</dbReference>
<dbReference type="Gene3D" id="3.10.290.10">
    <property type="entry name" value="RNA-binding S4 domain"/>
    <property type="match status" value="1"/>
</dbReference>
<feature type="domain" description="Small ribosomal subunit protein uS4 N-terminal" evidence="11">
    <location>
        <begin position="3"/>
        <end position="91"/>
    </location>
</feature>
<proteinExistence type="inferred from homology"/>
<accession>A0ABT7KSH6</accession>
<sequence>MARYTGPAWKLSRRLGISLSGTGKELEKRPYAPGPHGPNQRKKLSEYGLQLQEKQKLRHMYGMTERQFRRTFDQAGKMPGKHGENFMILLEARLDNLVYRMGLARTRRAARQLVNHGHIMVDGARVDIPSYRVKPGQTISVREKSNNLVVVKEAIEVNNFVPEYLTFDADKLEATYTRHAERAELPAEINEALIVEFYSLMTKSQSCGLAFSISPLFLYPT</sequence>
<evidence type="ECO:0000256" key="9">
    <source>
        <dbReference type="SAM" id="MobiDB-lite"/>
    </source>
</evidence>
<comment type="function">
    <text evidence="7">One of the primary rRNA binding proteins, it binds directly to 16S rRNA where it nucleates assembly of the body of the 30S subunit.</text>
</comment>
<keyword evidence="5 7" id="KW-0687">Ribonucleoprotein</keyword>
<keyword evidence="4 7" id="KW-0689">Ribosomal protein</keyword>
<dbReference type="InterPro" id="IPR018079">
    <property type="entry name" value="Ribosomal_uS4_CS"/>
</dbReference>
<name>A0ABT7KSH6_9BACI</name>
<evidence type="ECO:0000259" key="10">
    <source>
        <dbReference type="SMART" id="SM00363"/>
    </source>
</evidence>
<evidence type="ECO:0000256" key="3">
    <source>
        <dbReference type="ARBA" id="ARBA00022884"/>
    </source>
</evidence>
<evidence type="ECO:0000256" key="5">
    <source>
        <dbReference type="ARBA" id="ARBA00023274"/>
    </source>
</evidence>
<dbReference type="PANTHER" id="PTHR11831:SF4">
    <property type="entry name" value="SMALL RIBOSOMAL SUBUNIT PROTEIN US4M"/>
    <property type="match status" value="1"/>
</dbReference>
<dbReference type="Proteomes" id="UP001229716">
    <property type="component" value="Unassembled WGS sequence"/>
</dbReference>
<dbReference type="SUPFAM" id="SSF55174">
    <property type="entry name" value="Alpha-L RNA-binding motif"/>
    <property type="match status" value="1"/>
</dbReference>
<dbReference type="PANTHER" id="PTHR11831">
    <property type="entry name" value="30S 40S RIBOSOMAL PROTEIN"/>
    <property type="match status" value="1"/>
</dbReference>
<keyword evidence="13" id="KW-1185">Reference proteome</keyword>
<feature type="region of interest" description="Disordered" evidence="9">
    <location>
        <begin position="22"/>
        <end position="42"/>
    </location>
</feature>
<dbReference type="InterPro" id="IPR036986">
    <property type="entry name" value="S4_RNA-bd_sf"/>
</dbReference>
<dbReference type="HAMAP" id="MF_01306_B">
    <property type="entry name" value="Ribosomal_uS4_B"/>
    <property type="match status" value="1"/>
</dbReference>
<dbReference type="InterPro" id="IPR001912">
    <property type="entry name" value="Ribosomal_uS4_N"/>
</dbReference>
<dbReference type="InterPro" id="IPR022801">
    <property type="entry name" value="Ribosomal_uS4"/>
</dbReference>
<comment type="function">
    <text evidence="7">With S5 and S12 plays an important role in translational accuracy.</text>
</comment>
<dbReference type="PROSITE" id="PS50889">
    <property type="entry name" value="S4"/>
    <property type="match status" value="1"/>
</dbReference>
<evidence type="ECO:0000256" key="7">
    <source>
        <dbReference type="HAMAP-Rule" id="MF_01306"/>
    </source>
</evidence>
<keyword evidence="3 7" id="KW-0694">RNA-binding</keyword>
<dbReference type="InterPro" id="IPR005709">
    <property type="entry name" value="Ribosomal_uS4_bac-type"/>
</dbReference>
<dbReference type="InterPro" id="IPR002942">
    <property type="entry name" value="S4_RNA-bd"/>
</dbReference>
<evidence type="ECO:0000313" key="12">
    <source>
        <dbReference type="EMBL" id="MDL2417106.1"/>
    </source>
</evidence>
<comment type="subunit">
    <text evidence="7">Part of the 30S ribosomal subunit. Contacts protein S5. The interaction surface between S4 and S5 is involved in control of translational fidelity.</text>
</comment>
<dbReference type="Pfam" id="PF01479">
    <property type="entry name" value="S4"/>
    <property type="match status" value="1"/>
</dbReference>
<dbReference type="CDD" id="cd00165">
    <property type="entry name" value="S4"/>
    <property type="match status" value="1"/>
</dbReference>
<keyword evidence="2 7" id="KW-0699">rRNA-binding</keyword>
<comment type="similarity">
    <text evidence="1 7 8">Belongs to the universal ribosomal protein uS4 family.</text>
</comment>
<protein>
    <recommendedName>
        <fullName evidence="6 7">Small ribosomal subunit protein uS4</fullName>
    </recommendedName>
</protein>
<dbReference type="SMART" id="SM00363">
    <property type="entry name" value="S4"/>
    <property type="match status" value="1"/>
</dbReference>
<reference evidence="12 13" key="1">
    <citation type="journal article" date="2023" name="Int. J. Mol. Sci.">
        <title>Pathogenicity and Genomic Characterization of a Novel Genospecies, Bacillus shihchuchen, of the Bacillus cereus Group Isolated from Chinese Softshell Turtle (Pelodiscus sinensis).</title>
        <authorList>
            <person name="Cheng L.W."/>
            <person name="Byadgi O.V."/>
            <person name="Tsai C.E."/>
            <person name="Wang P.C."/>
            <person name="Chen S.C."/>
        </authorList>
    </citation>
    <scope>NUCLEOTIDE SEQUENCE [LARGE SCALE GENOMIC DNA]</scope>
    <source>
        <strain evidence="12 13">QF108-045</strain>
    </source>
</reference>
<dbReference type="Pfam" id="PF00163">
    <property type="entry name" value="Ribosomal_S4"/>
    <property type="match status" value="1"/>
</dbReference>
<gene>
    <name evidence="7 12" type="primary">rpsD</name>
    <name evidence="12" type="ORF">P6F46_03685</name>
</gene>
<comment type="caution">
    <text evidence="12">The sequence shown here is derived from an EMBL/GenBank/DDBJ whole genome shotgun (WGS) entry which is preliminary data.</text>
</comment>
<dbReference type="Gene3D" id="1.10.1050.10">
    <property type="entry name" value="Ribosomal Protein S4 Delta 41, Chain A, domain 1"/>
    <property type="match status" value="1"/>
</dbReference>
<feature type="domain" description="RNA-binding S4" evidence="10">
    <location>
        <begin position="92"/>
        <end position="156"/>
    </location>
</feature>
<dbReference type="EMBL" id="JASWHZ010000001">
    <property type="protein sequence ID" value="MDL2417106.1"/>
    <property type="molecule type" value="Genomic_DNA"/>
</dbReference>
<dbReference type="PROSITE" id="PS00632">
    <property type="entry name" value="RIBOSOMAL_S4"/>
    <property type="match status" value="1"/>
</dbReference>
<organism evidence="12 13">
    <name type="scientific">Bacillus shihchuchen</name>
    <dbReference type="NCBI Taxonomy" id="3036942"/>
    <lineage>
        <taxon>Bacteria</taxon>
        <taxon>Bacillati</taxon>
        <taxon>Bacillota</taxon>
        <taxon>Bacilli</taxon>
        <taxon>Bacillales</taxon>
        <taxon>Bacillaceae</taxon>
        <taxon>Bacillus</taxon>
        <taxon>Bacillus cereus group</taxon>
    </lineage>
</organism>
<evidence type="ECO:0000256" key="1">
    <source>
        <dbReference type="ARBA" id="ARBA00007465"/>
    </source>
</evidence>
<evidence type="ECO:0000256" key="6">
    <source>
        <dbReference type="ARBA" id="ARBA00035254"/>
    </source>
</evidence>
<evidence type="ECO:0000256" key="2">
    <source>
        <dbReference type="ARBA" id="ARBA00022730"/>
    </source>
</evidence>
<evidence type="ECO:0000256" key="8">
    <source>
        <dbReference type="RuleBase" id="RU003699"/>
    </source>
</evidence>
<dbReference type="GO" id="GO:0005840">
    <property type="term" value="C:ribosome"/>
    <property type="evidence" value="ECO:0007669"/>
    <property type="project" value="UniProtKB-KW"/>
</dbReference>